<dbReference type="EMBL" id="GECZ01023277">
    <property type="protein sequence ID" value="JAS46492.1"/>
    <property type="molecule type" value="Transcribed_RNA"/>
</dbReference>
<proteinExistence type="predicted"/>
<accession>A0A1B6F8C4</accession>
<name>A0A1B6F8C4_9HEMI</name>
<evidence type="ECO:0000313" key="1">
    <source>
        <dbReference type="EMBL" id="JAS46492.1"/>
    </source>
</evidence>
<protein>
    <submittedName>
        <fullName evidence="1">Uncharacterized protein</fullName>
    </submittedName>
</protein>
<feature type="non-terminal residue" evidence="1">
    <location>
        <position position="1"/>
    </location>
</feature>
<dbReference type="AlphaFoldDB" id="A0A1B6F8C4"/>
<organism evidence="1">
    <name type="scientific">Cuerna arida</name>
    <dbReference type="NCBI Taxonomy" id="1464854"/>
    <lineage>
        <taxon>Eukaryota</taxon>
        <taxon>Metazoa</taxon>
        <taxon>Ecdysozoa</taxon>
        <taxon>Arthropoda</taxon>
        <taxon>Hexapoda</taxon>
        <taxon>Insecta</taxon>
        <taxon>Pterygota</taxon>
        <taxon>Neoptera</taxon>
        <taxon>Paraneoptera</taxon>
        <taxon>Hemiptera</taxon>
        <taxon>Auchenorrhyncha</taxon>
        <taxon>Membracoidea</taxon>
        <taxon>Cicadellidae</taxon>
        <taxon>Cicadellinae</taxon>
        <taxon>Proconiini</taxon>
        <taxon>Cuerna</taxon>
    </lineage>
</organism>
<sequence>LKGPILSVVVGPHKSNSDMELKGVGKEEPNCYRELDYFREQAILGQVESEAALYIVPVLEVSHEPHPEHGATHGSHTHVQHTKPASKLLWMLHLTLEWQDQSNTFKTVDNGSEEQRNR</sequence>
<gene>
    <name evidence="1" type="ORF">g.50478</name>
</gene>
<reference evidence="1" key="1">
    <citation type="submission" date="2015-11" db="EMBL/GenBank/DDBJ databases">
        <title>De novo transcriptome assembly of four potential Pierce s Disease insect vectors from Arizona vineyards.</title>
        <authorList>
            <person name="Tassone E.E."/>
        </authorList>
    </citation>
    <scope>NUCLEOTIDE SEQUENCE</scope>
</reference>